<dbReference type="CDD" id="cd18582">
    <property type="entry name" value="ABC_6TM_ATM1_ABCB7"/>
    <property type="match status" value="1"/>
</dbReference>
<dbReference type="AlphaFoldDB" id="A0A212KZU8"/>
<proteinExistence type="inferred from homology"/>
<evidence type="ECO:0000256" key="4">
    <source>
        <dbReference type="ARBA" id="ARBA00022692"/>
    </source>
</evidence>
<evidence type="ECO:0000313" key="12">
    <source>
        <dbReference type="EMBL" id="SCM70800.1"/>
    </source>
</evidence>
<dbReference type="PANTHER" id="PTHR24221">
    <property type="entry name" value="ATP-BINDING CASSETTE SUB-FAMILY B"/>
    <property type="match status" value="1"/>
</dbReference>
<dbReference type="SUPFAM" id="SSF52540">
    <property type="entry name" value="P-loop containing nucleoside triphosphate hydrolases"/>
    <property type="match status" value="1"/>
</dbReference>
<feature type="transmembrane region" description="Helical" evidence="9">
    <location>
        <begin position="116"/>
        <end position="134"/>
    </location>
</feature>
<dbReference type="Pfam" id="PF00664">
    <property type="entry name" value="ABC_membrane"/>
    <property type="match status" value="1"/>
</dbReference>
<dbReference type="SUPFAM" id="SSF90123">
    <property type="entry name" value="ABC transporter transmembrane region"/>
    <property type="match status" value="1"/>
</dbReference>
<organism evidence="12">
    <name type="scientific">uncultured Pleomorphomonas sp</name>
    <dbReference type="NCBI Taxonomy" id="442121"/>
    <lineage>
        <taxon>Bacteria</taxon>
        <taxon>Pseudomonadati</taxon>
        <taxon>Pseudomonadota</taxon>
        <taxon>Alphaproteobacteria</taxon>
        <taxon>Hyphomicrobiales</taxon>
        <taxon>Pleomorphomonadaceae</taxon>
        <taxon>Pleomorphomonas</taxon>
        <taxon>environmental samples</taxon>
    </lineage>
</organism>
<dbReference type="PROSITE" id="PS00211">
    <property type="entry name" value="ABC_TRANSPORTER_1"/>
    <property type="match status" value="1"/>
</dbReference>
<dbReference type="CDD" id="cd03253">
    <property type="entry name" value="ABCC_ATM1_transporter"/>
    <property type="match status" value="1"/>
</dbReference>
<keyword evidence="3" id="KW-0813">Transport</keyword>
<dbReference type="Gene3D" id="3.40.50.300">
    <property type="entry name" value="P-loop containing nucleotide triphosphate hydrolases"/>
    <property type="match status" value="1"/>
</dbReference>
<dbReference type="GO" id="GO:0005524">
    <property type="term" value="F:ATP binding"/>
    <property type="evidence" value="ECO:0007669"/>
    <property type="project" value="UniProtKB-KW"/>
</dbReference>
<feature type="transmembrane region" description="Helical" evidence="9">
    <location>
        <begin position="194"/>
        <end position="218"/>
    </location>
</feature>
<keyword evidence="7 9" id="KW-1133">Transmembrane helix</keyword>
<evidence type="ECO:0000256" key="2">
    <source>
        <dbReference type="ARBA" id="ARBA00005417"/>
    </source>
</evidence>
<evidence type="ECO:0000256" key="6">
    <source>
        <dbReference type="ARBA" id="ARBA00022840"/>
    </source>
</evidence>
<evidence type="ECO:0000256" key="7">
    <source>
        <dbReference type="ARBA" id="ARBA00022989"/>
    </source>
</evidence>
<dbReference type="InterPro" id="IPR027417">
    <property type="entry name" value="P-loop_NTPase"/>
</dbReference>
<dbReference type="PROSITE" id="PS50893">
    <property type="entry name" value="ABC_TRANSPORTER_2"/>
    <property type="match status" value="1"/>
</dbReference>
<gene>
    <name evidence="12" type="ORF">KL86PLE_10284</name>
</gene>
<dbReference type="Gene3D" id="1.20.1560.10">
    <property type="entry name" value="ABC transporter type 1, transmembrane domain"/>
    <property type="match status" value="1"/>
</dbReference>
<name>A0A212KZU8_9HYPH</name>
<dbReference type="FunFam" id="3.40.50.300:FF:000186">
    <property type="entry name" value="ATP-binding cassette sub-family B member 7, mitochondrial"/>
    <property type="match status" value="1"/>
</dbReference>
<evidence type="ECO:0000259" key="11">
    <source>
        <dbReference type="PROSITE" id="PS50929"/>
    </source>
</evidence>
<dbReference type="InterPro" id="IPR036640">
    <property type="entry name" value="ABC1_TM_sf"/>
</dbReference>
<keyword evidence="5" id="KW-0547">Nucleotide-binding</keyword>
<dbReference type="EMBL" id="FMJD01000001">
    <property type="protein sequence ID" value="SCM70800.1"/>
    <property type="molecule type" value="Genomic_DNA"/>
</dbReference>
<keyword evidence="8 9" id="KW-0472">Membrane</keyword>
<dbReference type="GO" id="GO:0140359">
    <property type="term" value="F:ABC-type transporter activity"/>
    <property type="evidence" value="ECO:0007669"/>
    <property type="project" value="InterPro"/>
</dbReference>
<evidence type="ECO:0000259" key="10">
    <source>
        <dbReference type="PROSITE" id="PS50893"/>
    </source>
</evidence>
<dbReference type="GO" id="GO:0005886">
    <property type="term" value="C:plasma membrane"/>
    <property type="evidence" value="ECO:0007669"/>
    <property type="project" value="UniProtKB-SubCell"/>
</dbReference>
<dbReference type="SMART" id="SM00382">
    <property type="entry name" value="AAA"/>
    <property type="match status" value="1"/>
</dbReference>
<dbReference type="Pfam" id="PF00005">
    <property type="entry name" value="ABC_tran"/>
    <property type="match status" value="1"/>
</dbReference>
<feature type="domain" description="ABC transporter" evidence="10">
    <location>
        <begin position="401"/>
        <end position="635"/>
    </location>
</feature>
<evidence type="ECO:0000256" key="1">
    <source>
        <dbReference type="ARBA" id="ARBA00004651"/>
    </source>
</evidence>
<evidence type="ECO:0000256" key="9">
    <source>
        <dbReference type="SAM" id="Phobius"/>
    </source>
</evidence>
<feature type="domain" description="ABC transmembrane type-1" evidence="11">
    <location>
        <begin position="76"/>
        <end position="367"/>
    </location>
</feature>
<dbReference type="PROSITE" id="PS50929">
    <property type="entry name" value="ABC_TM1F"/>
    <property type="match status" value="1"/>
</dbReference>
<comment type="subcellular location">
    <subcellularLocation>
        <location evidence="1">Cell membrane</location>
        <topology evidence="1">Multi-pass membrane protein</topology>
    </subcellularLocation>
</comment>
<feature type="transmembrane region" description="Helical" evidence="9">
    <location>
        <begin position="307"/>
        <end position="329"/>
    </location>
</feature>
<evidence type="ECO:0000256" key="3">
    <source>
        <dbReference type="ARBA" id="ARBA00022448"/>
    </source>
</evidence>
<dbReference type="GO" id="GO:0016887">
    <property type="term" value="F:ATP hydrolysis activity"/>
    <property type="evidence" value="ECO:0007669"/>
    <property type="project" value="InterPro"/>
</dbReference>
<reference evidence="12" key="1">
    <citation type="submission" date="2016-08" db="EMBL/GenBank/DDBJ databases">
        <authorList>
            <person name="Seilhamer J.J."/>
        </authorList>
    </citation>
    <scope>NUCLEOTIDE SEQUENCE</scope>
    <source>
        <strain evidence="12">86</strain>
    </source>
</reference>
<dbReference type="InterPro" id="IPR017871">
    <property type="entry name" value="ABC_transporter-like_CS"/>
</dbReference>
<evidence type="ECO:0000256" key="8">
    <source>
        <dbReference type="ARBA" id="ARBA00023136"/>
    </source>
</evidence>
<feature type="transmembrane region" description="Helical" evidence="9">
    <location>
        <begin position="224"/>
        <end position="243"/>
    </location>
</feature>
<protein>
    <submittedName>
        <fullName evidence="12">ABC transporter related</fullName>
    </submittedName>
</protein>
<keyword evidence="6" id="KW-0067">ATP-binding</keyword>
<feature type="transmembrane region" description="Helical" evidence="9">
    <location>
        <begin position="75"/>
        <end position="96"/>
    </location>
</feature>
<sequence length="671" mass="74207">MARNGKRDYLRDGKPPGAFASGGFLSNAFRWTMSEVDPSADDKGKISGDTSLWTTLLQLWPYMWPAGRADLRMRVVLSMAALVLAKVITVLVPYLYAFATDALAPKANVPEPTLMWLTYPVAMVVAYNIGRILLNGFNNLRDALFSDVSQYAVRRLANLTFVHMHRLSLRFHLQRRTGGLTRVIDRGVKGIESIVRFTILNAMPTVLEFALSAVVIVVNFGLSYLLVIGITIWLYVWFSISYSDKRIAIRRRMNDSDTDANTKSVDSLLNFETVKYFGNEKMEAARFDAAMERYEAAANETWYSLSWLNMGQAVIFTVGVAVCMVMSAHEVVAGTQTLGDFVLLNTLLMQLGIPLNFIGFMYREIRQGVTDLEQMFDLLGEPAEIVDAPNAGLLDVKGGSVRFEDVHFAYDPDRQILKGITFEIPAGKTVAVVGPSGAGKSTLSRLLFRFYDVTSGRVTIDGQDIRDVTQESLRSAIGMVPQDTVLFNDSIFYNIRYGRPDATADEVREAARQARIAHFVESLPNGYDTPVGERGLKLSGGEKQRVAIARTILKSPPILILDEATSALDTNTEREIQAELDRVAEGRTTMVIAHRLSTVVNADEIIVLEKGRIAERGAHAELIEKGGLYATMWARQREADEAEARLARVKAEDDLGVLGPGSKNGPADQPA</sequence>
<dbReference type="InterPro" id="IPR003593">
    <property type="entry name" value="AAA+_ATPase"/>
</dbReference>
<accession>A0A212KZU8</accession>
<dbReference type="InterPro" id="IPR039421">
    <property type="entry name" value="Type_1_exporter"/>
</dbReference>
<comment type="similarity">
    <text evidence="2">Belongs to the ABC transporter superfamily.</text>
</comment>
<keyword evidence="4 9" id="KW-0812">Transmembrane</keyword>
<dbReference type="InterPro" id="IPR011527">
    <property type="entry name" value="ABC1_TM_dom"/>
</dbReference>
<feature type="transmembrane region" description="Helical" evidence="9">
    <location>
        <begin position="341"/>
        <end position="362"/>
    </location>
</feature>
<dbReference type="PANTHER" id="PTHR24221:SF654">
    <property type="entry name" value="ATP-BINDING CASSETTE SUB-FAMILY B MEMBER 6"/>
    <property type="match status" value="1"/>
</dbReference>
<evidence type="ECO:0000256" key="5">
    <source>
        <dbReference type="ARBA" id="ARBA00022741"/>
    </source>
</evidence>
<dbReference type="InterPro" id="IPR003439">
    <property type="entry name" value="ABC_transporter-like_ATP-bd"/>
</dbReference>